<dbReference type="InterPro" id="IPR012854">
    <property type="entry name" value="Cu_amine_oxidase-like_N"/>
</dbReference>
<dbReference type="InterPro" id="IPR036582">
    <property type="entry name" value="Mao_N_sf"/>
</dbReference>
<protein>
    <submittedName>
        <fullName evidence="3">Copper amine oxidase N-terminal domain-containing protein</fullName>
    </submittedName>
</protein>
<dbReference type="Gene3D" id="3.30.457.10">
    <property type="entry name" value="Copper amine oxidase-like, N-terminal domain"/>
    <property type="match status" value="1"/>
</dbReference>
<name>A0A858BWV2_9FIRM</name>
<evidence type="ECO:0000256" key="1">
    <source>
        <dbReference type="SAM" id="SignalP"/>
    </source>
</evidence>
<dbReference type="Proteomes" id="UP000466848">
    <property type="component" value="Chromosome"/>
</dbReference>
<feature type="chain" id="PRO_5032549157" evidence="1">
    <location>
        <begin position="25"/>
        <end position="314"/>
    </location>
</feature>
<evidence type="ECO:0000259" key="2">
    <source>
        <dbReference type="Pfam" id="PF07833"/>
    </source>
</evidence>
<keyword evidence="4" id="KW-1185">Reference proteome</keyword>
<dbReference type="KEGG" id="abut:Ami103574_12395"/>
<organism evidence="3 4">
    <name type="scientific">Aminipila butyrica</name>
    <dbReference type="NCBI Taxonomy" id="433296"/>
    <lineage>
        <taxon>Bacteria</taxon>
        <taxon>Bacillati</taxon>
        <taxon>Bacillota</taxon>
        <taxon>Clostridia</taxon>
        <taxon>Peptostreptococcales</taxon>
        <taxon>Anaerovoracaceae</taxon>
        <taxon>Aminipila</taxon>
    </lineage>
</organism>
<sequence length="314" mass="35083">MKKRLLSTTIIFTLVVSSFSCVYATNINVNGEGVQFTKETGAPYVDANDRTQVPLRITMEKAGATVSWDKDTKTATVEKYGKVVRVPVGAKYILVDGKQVETDTTAVIIEGRTYLPIRPVLEAAGFSVQWDQTTQTVYAANFTDYINNQEKVLTEQGQNIKTVNDLIEYYKGSWQLKKDKEVATALAERDVLSRYSQPTGVFYYFEWYDGDYNSLKEKGIEADYSAFSMKREGDSYEDRTYIFSGTIILKGKGSTVTIDVPEYTLLKKDLGTIKEFDGVTIEFGVSSGIDGMAEPSIKFKGEDLYKLGLLGKPL</sequence>
<gene>
    <name evidence="3" type="ORF">Ami103574_12395</name>
</gene>
<feature type="signal peptide" evidence="1">
    <location>
        <begin position="1"/>
        <end position="24"/>
    </location>
</feature>
<feature type="domain" description="Copper amine oxidase-like N-terminal" evidence="2">
    <location>
        <begin position="29"/>
        <end position="138"/>
    </location>
</feature>
<dbReference type="Pfam" id="PF07833">
    <property type="entry name" value="Cu_amine_oxidN1"/>
    <property type="match status" value="1"/>
</dbReference>
<dbReference type="RefSeq" id="WP_163067287.1">
    <property type="nucleotide sequence ID" value="NZ_CP048649.1"/>
</dbReference>
<accession>A0A858BWV2</accession>
<reference evidence="3 4" key="1">
    <citation type="submission" date="2020-02" db="EMBL/GenBank/DDBJ databases">
        <authorList>
            <person name="Kim Y.B."/>
            <person name="Roh S.W."/>
        </authorList>
    </citation>
    <scope>NUCLEOTIDE SEQUENCE [LARGE SCALE GENOMIC DNA]</scope>
    <source>
        <strain evidence="3 4">DSM 103574</strain>
    </source>
</reference>
<keyword evidence="1" id="KW-0732">Signal</keyword>
<evidence type="ECO:0000313" key="3">
    <source>
        <dbReference type="EMBL" id="QIB70047.1"/>
    </source>
</evidence>
<evidence type="ECO:0000313" key="4">
    <source>
        <dbReference type="Proteomes" id="UP000466848"/>
    </source>
</evidence>
<dbReference type="PROSITE" id="PS51257">
    <property type="entry name" value="PROKAR_LIPOPROTEIN"/>
    <property type="match status" value="1"/>
</dbReference>
<dbReference type="AlphaFoldDB" id="A0A858BWV2"/>
<dbReference type="EMBL" id="CP048649">
    <property type="protein sequence ID" value="QIB70047.1"/>
    <property type="molecule type" value="Genomic_DNA"/>
</dbReference>
<dbReference type="SUPFAM" id="SSF55383">
    <property type="entry name" value="Copper amine oxidase, domain N"/>
    <property type="match status" value="1"/>
</dbReference>
<proteinExistence type="predicted"/>